<accession>A0A1T4LWQ4</accession>
<dbReference type="EMBL" id="FUWJ01000001">
    <property type="protein sequence ID" value="SJZ59180.1"/>
    <property type="molecule type" value="Genomic_DNA"/>
</dbReference>
<evidence type="ECO:0000313" key="2">
    <source>
        <dbReference type="Proteomes" id="UP000190092"/>
    </source>
</evidence>
<sequence length="451" mass="48749">MPLSEPDTLPASIADWPPLDRALLGETHPALPTFPLHLFPTPWRAWVEASSRLFGSADYLTHCLLGGVAAVGGAGLRIEVAAHWREPLLLWQALVGGPSSGKSASFARVRALLAAVTPHAESGDRAAPTVVFDGGLERVDTALLGSSRGVLLWRENLADWMAEANARGRRQDRRPARPAWLAGWSAGSSLVGPRPRDDFAVGIAGALSPERLAAWGEGDRALASRFLYVWPQRGAAPSLADGEADDSGLVALLQKIASLAGHRETPCVVPFDEDAARRLEALMPALQRPVDEREEPGAEGVAAEWIGRGVPTLVRLAGLLSLMEWSLSKAEWSPVRATHVEAAYELWSGYYRPHALAVFDRSEVGACEHAARRVARWLRRVRVSQISREDVRREALCQSVDVEGAEEVLARLEAVGLVRQLPPAGSSRGGPRRRRWLVHPQLAGRASEGGS</sequence>
<dbReference type="STRING" id="225324.SAMN02745126_01756"/>
<dbReference type="Proteomes" id="UP000190092">
    <property type="component" value="Unassembled WGS sequence"/>
</dbReference>
<proteinExistence type="predicted"/>
<dbReference type="RefSeq" id="WP_139373768.1">
    <property type="nucleotide sequence ID" value="NZ_FUWJ01000001.1"/>
</dbReference>
<dbReference type="AlphaFoldDB" id="A0A1T4LWQ4"/>
<dbReference type="Pfam" id="PF13148">
    <property type="entry name" value="DUF3987"/>
    <property type="match status" value="1"/>
</dbReference>
<gene>
    <name evidence="1" type="ORF">SAMN02745126_01756</name>
</gene>
<reference evidence="2" key="1">
    <citation type="submission" date="2017-02" db="EMBL/GenBank/DDBJ databases">
        <authorList>
            <person name="Varghese N."/>
            <person name="Submissions S."/>
        </authorList>
    </citation>
    <scope>NUCLEOTIDE SEQUENCE [LARGE SCALE GENOMIC DNA]</scope>
    <source>
        <strain evidence="2">ATCC 27094</strain>
    </source>
</reference>
<protein>
    <recommendedName>
        <fullName evidence="3">DUF3987 domain-containing protein</fullName>
    </recommendedName>
</protein>
<dbReference type="OrthoDB" id="5453446at2"/>
<organism evidence="1 2">
    <name type="scientific">Enhydrobacter aerosaccus</name>
    <dbReference type="NCBI Taxonomy" id="225324"/>
    <lineage>
        <taxon>Bacteria</taxon>
        <taxon>Pseudomonadati</taxon>
        <taxon>Pseudomonadota</taxon>
        <taxon>Alphaproteobacteria</taxon>
        <taxon>Hyphomicrobiales</taxon>
        <taxon>Enhydrobacter</taxon>
    </lineage>
</organism>
<name>A0A1T4LWQ4_9HYPH</name>
<dbReference type="InterPro" id="IPR025048">
    <property type="entry name" value="DUF3987"/>
</dbReference>
<keyword evidence="2" id="KW-1185">Reference proteome</keyword>
<evidence type="ECO:0000313" key="1">
    <source>
        <dbReference type="EMBL" id="SJZ59180.1"/>
    </source>
</evidence>
<evidence type="ECO:0008006" key="3">
    <source>
        <dbReference type="Google" id="ProtNLM"/>
    </source>
</evidence>